<dbReference type="AlphaFoldDB" id="A0A368FDP6"/>
<gene>
    <name evidence="1" type="ORF">ANCCAN_23969</name>
</gene>
<sequence length="109" mass="12751">MLFLILRRWILHEFEDRETCLWSCLCFVSDGQEKRFHFCPGMSSTNRRGATVVSPHQIPCRKYKGCNARAVNRNEKALHQSWLSETFAGFEGMLIKYRLRISMNGSFVC</sequence>
<comment type="caution">
    <text evidence="1">The sequence shown here is derived from an EMBL/GenBank/DDBJ whole genome shotgun (WGS) entry which is preliminary data.</text>
</comment>
<dbReference type="Proteomes" id="UP000252519">
    <property type="component" value="Unassembled WGS sequence"/>
</dbReference>
<evidence type="ECO:0000313" key="1">
    <source>
        <dbReference type="EMBL" id="RCN30263.1"/>
    </source>
</evidence>
<reference evidence="1 2" key="1">
    <citation type="submission" date="2014-10" db="EMBL/GenBank/DDBJ databases">
        <title>Draft genome of the hookworm Ancylostoma caninum.</title>
        <authorList>
            <person name="Mitreva M."/>
        </authorList>
    </citation>
    <scope>NUCLEOTIDE SEQUENCE [LARGE SCALE GENOMIC DNA]</scope>
    <source>
        <strain evidence="1 2">Baltimore</strain>
    </source>
</reference>
<keyword evidence="2" id="KW-1185">Reference proteome</keyword>
<name>A0A368FDP6_ANCCA</name>
<dbReference type="EMBL" id="JOJR01001611">
    <property type="protein sequence ID" value="RCN30263.1"/>
    <property type="molecule type" value="Genomic_DNA"/>
</dbReference>
<proteinExistence type="predicted"/>
<evidence type="ECO:0000313" key="2">
    <source>
        <dbReference type="Proteomes" id="UP000252519"/>
    </source>
</evidence>
<organism evidence="1 2">
    <name type="scientific">Ancylostoma caninum</name>
    <name type="common">Dog hookworm</name>
    <dbReference type="NCBI Taxonomy" id="29170"/>
    <lineage>
        <taxon>Eukaryota</taxon>
        <taxon>Metazoa</taxon>
        <taxon>Ecdysozoa</taxon>
        <taxon>Nematoda</taxon>
        <taxon>Chromadorea</taxon>
        <taxon>Rhabditida</taxon>
        <taxon>Rhabditina</taxon>
        <taxon>Rhabditomorpha</taxon>
        <taxon>Strongyloidea</taxon>
        <taxon>Ancylostomatidae</taxon>
        <taxon>Ancylostomatinae</taxon>
        <taxon>Ancylostoma</taxon>
    </lineage>
</organism>
<protein>
    <submittedName>
        <fullName evidence="1">Uncharacterized protein</fullName>
    </submittedName>
</protein>
<accession>A0A368FDP6</accession>